<evidence type="ECO:0000313" key="5">
    <source>
        <dbReference type="EMBL" id="PAU67910.1"/>
    </source>
</evidence>
<sequence>MTSSSDDYNFNSGYDDAEELESLDIDGNGDVDEAAVRTWDTTVNADVEEIGFDGSAKPPKPPRKKMGAVATAFVTVIVALAVVALAAGAWWMWQTRWRTVHVSVDGTEVSARADTTIQTFLDANDDFGRTRGRLLSLKGKVLDNNGGAPVSVSVNGTAVPVNDYAVTTIADAREMTVTPGKDITEAHVSETRTKHYGTDINLNNGPIQVVTQQGEDGEEEVWIGKRSKEEVVHQETKPMRNLTVKSFAPQPEGKKVIALTFDDGPSQYTGRILDILKEKKVKATFFDLGEEALAYPQLEQRMVKEGHQVASHSVSHPYMPDMSRDELRKEILTSFDDLENASDTKTRVLRAPYGAFGVQQWKDTADIVDMNVLWSIDTLDWKRPGAKAIHDEVLKNAYNGAVALMHAGGGNRTQDIQALPSIIDDLRKQGYSFVTIDELCEMGGVPKPAQGKE</sequence>
<evidence type="ECO:0000256" key="3">
    <source>
        <dbReference type="SAM" id="Phobius"/>
    </source>
</evidence>
<keyword evidence="3" id="KW-0812">Transmembrane</keyword>
<evidence type="ECO:0000256" key="1">
    <source>
        <dbReference type="ARBA" id="ARBA00022723"/>
    </source>
</evidence>
<accession>A0A2A2EFZ7</accession>
<gene>
    <name evidence="5" type="ORF">B1526_0885</name>
</gene>
<name>A0A2A2EFZ7_9BIFI</name>
<protein>
    <submittedName>
        <fullName evidence="5">Polysaccharide deacetylase</fullName>
    </submittedName>
</protein>
<dbReference type="InterPro" id="IPR050248">
    <property type="entry name" value="Polysacc_deacetylase_ArnD"/>
</dbReference>
<dbReference type="GO" id="GO:0046872">
    <property type="term" value="F:metal ion binding"/>
    <property type="evidence" value="ECO:0007669"/>
    <property type="project" value="UniProtKB-KW"/>
</dbReference>
<reference evidence="5 6" key="1">
    <citation type="journal article" date="2017" name="ISME J.">
        <title>Unveiling bifidobacterial biogeography across the mammalian branch of the tree of life.</title>
        <authorList>
            <person name="Milani C."/>
            <person name="Mangifesta M."/>
            <person name="Mancabelli L."/>
            <person name="Lugli G.A."/>
            <person name="James K."/>
            <person name="Duranti S."/>
            <person name="Turroni F."/>
            <person name="Ferrario C."/>
            <person name="Ossiprandi M.C."/>
            <person name="van Sinderen D."/>
            <person name="Ventura M."/>
        </authorList>
    </citation>
    <scope>NUCLEOTIDE SEQUENCE [LARGE SCALE GENOMIC DNA]</scope>
    <source>
        <strain evidence="6">Ham19E</strain>
    </source>
</reference>
<keyword evidence="1" id="KW-0479">Metal-binding</keyword>
<dbReference type="GO" id="GO:0016020">
    <property type="term" value="C:membrane"/>
    <property type="evidence" value="ECO:0007669"/>
    <property type="project" value="TreeGrafter"/>
</dbReference>
<dbReference type="GO" id="GO:0016810">
    <property type="term" value="F:hydrolase activity, acting on carbon-nitrogen (but not peptide) bonds"/>
    <property type="evidence" value="ECO:0007669"/>
    <property type="project" value="InterPro"/>
</dbReference>
<dbReference type="SUPFAM" id="SSF88713">
    <property type="entry name" value="Glycoside hydrolase/deacetylase"/>
    <property type="match status" value="1"/>
</dbReference>
<comment type="caution">
    <text evidence="5">The sequence shown here is derived from an EMBL/GenBank/DDBJ whole genome shotgun (WGS) entry which is preliminary data.</text>
</comment>
<evidence type="ECO:0000256" key="2">
    <source>
        <dbReference type="ARBA" id="ARBA00022801"/>
    </source>
</evidence>
<dbReference type="CDD" id="cd10917">
    <property type="entry name" value="CE4_NodB_like_6s_7s"/>
    <property type="match status" value="1"/>
</dbReference>
<dbReference type="Proteomes" id="UP000218399">
    <property type="component" value="Unassembled WGS sequence"/>
</dbReference>
<dbReference type="RefSeq" id="WP_235607032.1">
    <property type="nucleotide sequence ID" value="NZ_MVOH01000008.1"/>
</dbReference>
<keyword evidence="3" id="KW-0472">Membrane</keyword>
<dbReference type="PANTHER" id="PTHR10587">
    <property type="entry name" value="GLYCOSYL TRANSFERASE-RELATED"/>
    <property type="match status" value="1"/>
</dbReference>
<dbReference type="Gene3D" id="3.20.20.370">
    <property type="entry name" value="Glycoside hydrolase/deacetylase"/>
    <property type="match status" value="1"/>
</dbReference>
<keyword evidence="2" id="KW-0378">Hydrolase</keyword>
<dbReference type="InterPro" id="IPR002509">
    <property type="entry name" value="NODB_dom"/>
</dbReference>
<dbReference type="GO" id="GO:0005975">
    <property type="term" value="P:carbohydrate metabolic process"/>
    <property type="evidence" value="ECO:0007669"/>
    <property type="project" value="InterPro"/>
</dbReference>
<dbReference type="EMBL" id="MVOH01000008">
    <property type="protein sequence ID" value="PAU67910.1"/>
    <property type="molecule type" value="Genomic_DNA"/>
</dbReference>
<feature type="domain" description="NodB homology" evidence="4">
    <location>
        <begin position="255"/>
        <end position="434"/>
    </location>
</feature>
<dbReference type="AlphaFoldDB" id="A0A2A2EFZ7"/>
<evidence type="ECO:0000313" key="6">
    <source>
        <dbReference type="Proteomes" id="UP000218399"/>
    </source>
</evidence>
<keyword evidence="3" id="KW-1133">Transmembrane helix</keyword>
<keyword evidence="6" id="KW-1185">Reference proteome</keyword>
<dbReference type="InterPro" id="IPR011330">
    <property type="entry name" value="Glyco_hydro/deAcase_b/a-brl"/>
</dbReference>
<evidence type="ECO:0000259" key="4">
    <source>
        <dbReference type="PROSITE" id="PS51677"/>
    </source>
</evidence>
<dbReference type="PANTHER" id="PTHR10587:SF133">
    <property type="entry name" value="CHITIN DEACETYLASE 1-RELATED"/>
    <property type="match status" value="1"/>
</dbReference>
<organism evidence="5 6">
    <name type="scientific">Bifidobacterium criceti</name>
    <dbReference type="NCBI Taxonomy" id="1960969"/>
    <lineage>
        <taxon>Bacteria</taxon>
        <taxon>Bacillati</taxon>
        <taxon>Actinomycetota</taxon>
        <taxon>Actinomycetes</taxon>
        <taxon>Bifidobacteriales</taxon>
        <taxon>Bifidobacteriaceae</taxon>
        <taxon>Bifidobacterium</taxon>
    </lineage>
</organism>
<feature type="transmembrane region" description="Helical" evidence="3">
    <location>
        <begin position="67"/>
        <end position="93"/>
    </location>
</feature>
<dbReference type="Pfam" id="PF01522">
    <property type="entry name" value="Polysacc_deac_1"/>
    <property type="match status" value="1"/>
</dbReference>
<dbReference type="PROSITE" id="PS51677">
    <property type="entry name" value="NODB"/>
    <property type="match status" value="1"/>
</dbReference>
<proteinExistence type="predicted"/>